<dbReference type="VEuPathDB" id="AmoebaDB:NF0060170"/>
<dbReference type="SUPFAM" id="SSF47391">
    <property type="entry name" value="Dimerization-anchoring domain of cAMP-dependent PK regulatory subunit"/>
    <property type="match status" value="1"/>
</dbReference>
<comment type="caution">
    <text evidence="1">The sequence shown here is derived from an EMBL/GenBank/DDBJ whole genome shotgun (WGS) entry which is preliminary data.</text>
</comment>
<reference evidence="1 2" key="1">
    <citation type="journal article" date="2019" name="Sci. Rep.">
        <title>Nanopore sequencing improves the draft genome of the human pathogenic amoeba Naegleria fowleri.</title>
        <authorList>
            <person name="Liechti N."/>
            <person name="Schurch N."/>
            <person name="Bruggmann R."/>
            <person name="Wittwer M."/>
        </authorList>
    </citation>
    <scope>NUCLEOTIDE SEQUENCE [LARGE SCALE GENOMIC DNA]</scope>
    <source>
        <strain evidence="1 2">ATCC 30894</strain>
    </source>
</reference>
<accession>A0A6A5C2C7</accession>
<dbReference type="OrthoDB" id="6436361at2759"/>
<dbReference type="VEuPathDB" id="AmoebaDB:FDP41_000482"/>
<dbReference type="CDD" id="cd22961">
    <property type="entry name" value="DD_TEX55-like"/>
    <property type="match status" value="1"/>
</dbReference>
<gene>
    <name evidence="1" type="ORF">FDP41_000482</name>
</gene>
<organism evidence="1 2">
    <name type="scientific">Naegleria fowleri</name>
    <name type="common">Brain eating amoeba</name>
    <dbReference type="NCBI Taxonomy" id="5763"/>
    <lineage>
        <taxon>Eukaryota</taxon>
        <taxon>Discoba</taxon>
        <taxon>Heterolobosea</taxon>
        <taxon>Tetramitia</taxon>
        <taxon>Eutetramitia</taxon>
        <taxon>Vahlkampfiidae</taxon>
        <taxon>Naegleria</taxon>
    </lineage>
</organism>
<dbReference type="RefSeq" id="XP_044569296.1">
    <property type="nucleotide sequence ID" value="XM_044708276.1"/>
</dbReference>
<dbReference type="AlphaFoldDB" id="A0A6A5C2C7"/>
<proteinExistence type="predicted"/>
<keyword evidence="2" id="KW-1185">Reference proteome</keyword>
<sequence length="220" mass="25607">MSSAATKPIYGSLPTTEEQKQHLIRIKEAQEYLASHRVKEIYSKLVYELVVNRPNHAVPFMIERLKEIKEIGLDKPRQPKPRLISVVTDCKDDFEINQAIKHAATDFNMKIMNTKNFANNQELKSDLEEYMEVSNYRDFLMLHSPSNIAELIKMEEEIIEFDMCIYFQDTSLPPSPVVSDLQIVLQYFEAVGKFNVIRVTKDTEEEKIFEALKNIIHPKL</sequence>
<evidence type="ECO:0000313" key="1">
    <source>
        <dbReference type="EMBL" id="KAF0984583.1"/>
    </source>
</evidence>
<evidence type="ECO:0000313" key="2">
    <source>
        <dbReference type="Proteomes" id="UP000444721"/>
    </source>
</evidence>
<dbReference type="VEuPathDB" id="AmoebaDB:NfTy_001500"/>
<dbReference type="GeneID" id="68107700"/>
<dbReference type="EMBL" id="VFQX01000002">
    <property type="protein sequence ID" value="KAF0984583.1"/>
    <property type="molecule type" value="Genomic_DNA"/>
</dbReference>
<name>A0A6A5C2C7_NAEFO</name>
<dbReference type="Proteomes" id="UP000444721">
    <property type="component" value="Unassembled WGS sequence"/>
</dbReference>
<protein>
    <submittedName>
        <fullName evidence="1">Uncharacterized protein</fullName>
    </submittedName>
</protein>